<sequence length="134" mass="13580">MRRTAVIVPMPIGASRSSLLVRAHGARRRIEISAAAGSVAPAPGVRLAAEVRVDRGDADRIALDRGEDEWGGGADVPVTAGSLVNVGVLLPGFDAGPGADVRAERASVRALAARRLAAADPFLAELVAAGGVGR</sequence>
<protein>
    <submittedName>
        <fullName evidence="1">Uncharacterized protein</fullName>
    </submittedName>
</protein>
<name>A0A5B2XCY0_9PSEU</name>
<reference evidence="1 2" key="2">
    <citation type="submission" date="2019-09" db="EMBL/GenBank/DDBJ databases">
        <authorList>
            <person name="Jin C."/>
        </authorList>
    </citation>
    <scope>NUCLEOTIDE SEQUENCE [LARGE SCALE GENOMIC DNA]</scope>
    <source>
        <strain evidence="1 2">AN110305</strain>
    </source>
</reference>
<evidence type="ECO:0000313" key="2">
    <source>
        <dbReference type="Proteomes" id="UP000323454"/>
    </source>
</evidence>
<dbReference type="OrthoDB" id="5124265at2"/>
<dbReference type="EMBL" id="VUOB01000027">
    <property type="protein sequence ID" value="KAA2261588.1"/>
    <property type="molecule type" value="Genomic_DNA"/>
</dbReference>
<dbReference type="RefSeq" id="WP_149850383.1">
    <property type="nucleotide sequence ID" value="NZ_VUOB01000027.1"/>
</dbReference>
<comment type="caution">
    <text evidence="1">The sequence shown here is derived from an EMBL/GenBank/DDBJ whole genome shotgun (WGS) entry which is preliminary data.</text>
</comment>
<keyword evidence="2" id="KW-1185">Reference proteome</keyword>
<dbReference type="AlphaFoldDB" id="A0A5B2XCY0"/>
<evidence type="ECO:0000313" key="1">
    <source>
        <dbReference type="EMBL" id="KAA2261588.1"/>
    </source>
</evidence>
<reference evidence="1 2" key="1">
    <citation type="submission" date="2019-09" db="EMBL/GenBank/DDBJ databases">
        <title>Goodfellowia gen. nov., a new genus of the Pseudonocardineae related to Actinoalloteichus, containing Goodfellowia coeruleoviolacea gen. nov., comb. nov. gen. nov., comb. nov.</title>
        <authorList>
            <person name="Labeda D."/>
        </authorList>
    </citation>
    <scope>NUCLEOTIDE SEQUENCE [LARGE SCALE GENOMIC DNA]</scope>
    <source>
        <strain evidence="1 2">AN110305</strain>
    </source>
</reference>
<dbReference type="Proteomes" id="UP000323454">
    <property type="component" value="Unassembled WGS sequence"/>
</dbReference>
<organism evidence="1 2">
    <name type="scientific">Solihabitans fulvus</name>
    <dbReference type="NCBI Taxonomy" id="1892852"/>
    <lineage>
        <taxon>Bacteria</taxon>
        <taxon>Bacillati</taxon>
        <taxon>Actinomycetota</taxon>
        <taxon>Actinomycetes</taxon>
        <taxon>Pseudonocardiales</taxon>
        <taxon>Pseudonocardiaceae</taxon>
        <taxon>Solihabitans</taxon>
    </lineage>
</organism>
<gene>
    <name evidence="1" type="ORF">F0L68_16040</name>
</gene>
<proteinExistence type="predicted"/>
<accession>A0A5B2XCY0</accession>